<dbReference type="Proteomes" id="UP000007264">
    <property type="component" value="Unassembled WGS sequence"/>
</dbReference>
<gene>
    <name evidence="5" type="ORF">COCSUDRAFT_14634</name>
</gene>
<keyword evidence="6" id="KW-1185">Reference proteome</keyword>
<dbReference type="Gene3D" id="3.20.20.80">
    <property type="entry name" value="Glycosidases"/>
    <property type="match status" value="1"/>
</dbReference>
<dbReference type="EMBL" id="AGSI01000006">
    <property type="protein sequence ID" value="EIE24317.1"/>
    <property type="molecule type" value="Genomic_DNA"/>
</dbReference>
<name>I0Z0Z8_COCSC</name>
<comment type="similarity">
    <text evidence="1 4">Belongs to the glycosyl hydrolase 1 family.</text>
</comment>
<dbReference type="PANTHER" id="PTHR10353:SF36">
    <property type="entry name" value="LP05116P"/>
    <property type="match status" value="1"/>
</dbReference>
<dbReference type="GO" id="GO:0005975">
    <property type="term" value="P:carbohydrate metabolic process"/>
    <property type="evidence" value="ECO:0007669"/>
    <property type="project" value="InterPro"/>
</dbReference>
<evidence type="ECO:0000313" key="6">
    <source>
        <dbReference type="Proteomes" id="UP000007264"/>
    </source>
</evidence>
<proteinExistence type="inferred from homology"/>
<keyword evidence="3" id="KW-0326">Glycosidase</keyword>
<evidence type="ECO:0000256" key="1">
    <source>
        <dbReference type="ARBA" id="ARBA00010838"/>
    </source>
</evidence>
<dbReference type="GeneID" id="17042315"/>
<dbReference type="InterPro" id="IPR001360">
    <property type="entry name" value="Glyco_hydro_1"/>
</dbReference>
<dbReference type="PANTHER" id="PTHR10353">
    <property type="entry name" value="GLYCOSYL HYDROLASE"/>
    <property type="match status" value="1"/>
</dbReference>
<organism evidence="5 6">
    <name type="scientific">Coccomyxa subellipsoidea (strain C-169)</name>
    <name type="common">Green microalga</name>
    <dbReference type="NCBI Taxonomy" id="574566"/>
    <lineage>
        <taxon>Eukaryota</taxon>
        <taxon>Viridiplantae</taxon>
        <taxon>Chlorophyta</taxon>
        <taxon>core chlorophytes</taxon>
        <taxon>Trebouxiophyceae</taxon>
        <taxon>Trebouxiophyceae incertae sedis</taxon>
        <taxon>Coccomyxaceae</taxon>
        <taxon>Coccomyxa</taxon>
        <taxon>Coccomyxa subellipsoidea</taxon>
    </lineage>
</organism>
<dbReference type="AlphaFoldDB" id="I0Z0Z8"/>
<comment type="caution">
    <text evidence="5">The sequence shown here is derived from an EMBL/GenBank/DDBJ whole genome shotgun (WGS) entry which is preliminary data.</text>
</comment>
<sequence length="190" mass="21236">MQFEGAFREDGKGESIWDFFSNNPGATPAKKSVHKNATGNISTDFYHRHKEDLILAKELGATEMRMSISWTRIFANGDGAVIQAGLNHYMEVIDFSLAIGLEPVLTCYHWDLPQALQDRFGGWISEAIVPIFANYSATLFKAFGDKVTYWTTINEPKTFCWEGYGTGYHAPGINDMVGSYTSHLHQTLGV</sequence>
<evidence type="ECO:0000256" key="2">
    <source>
        <dbReference type="ARBA" id="ARBA00022801"/>
    </source>
</evidence>
<keyword evidence="2 5" id="KW-0378">Hydrolase</keyword>
<reference evidence="5 6" key="1">
    <citation type="journal article" date="2012" name="Genome Biol.">
        <title>The genome of the polar eukaryotic microalga coccomyxa subellipsoidea reveals traits of cold adaptation.</title>
        <authorList>
            <person name="Blanc G."/>
            <person name="Agarkova I."/>
            <person name="Grimwood J."/>
            <person name="Kuo A."/>
            <person name="Brueggeman A."/>
            <person name="Dunigan D."/>
            <person name="Gurnon J."/>
            <person name="Ladunga I."/>
            <person name="Lindquist E."/>
            <person name="Lucas S."/>
            <person name="Pangilinan J."/>
            <person name="Proschold T."/>
            <person name="Salamov A."/>
            <person name="Schmutz J."/>
            <person name="Weeks D."/>
            <person name="Yamada T."/>
            <person name="Claverie J.M."/>
            <person name="Grigoriev I."/>
            <person name="Van Etten J."/>
            <person name="Lomsadze A."/>
            <person name="Borodovsky M."/>
        </authorList>
    </citation>
    <scope>NUCLEOTIDE SEQUENCE [LARGE SCALE GENOMIC DNA]</scope>
    <source>
        <strain evidence="5 6">C-169</strain>
    </source>
</reference>
<dbReference type="SUPFAM" id="SSF51445">
    <property type="entry name" value="(Trans)glycosidases"/>
    <property type="match status" value="1"/>
</dbReference>
<dbReference type="Pfam" id="PF00232">
    <property type="entry name" value="Glyco_hydro_1"/>
    <property type="match status" value="1"/>
</dbReference>
<accession>I0Z0Z8</accession>
<dbReference type="GO" id="GO:0008422">
    <property type="term" value="F:beta-glucosidase activity"/>
    <property type="evidence" value="ECO:0007669"/>
    <property type="project" value="TreeGrafter"/>
</dbReference>
<protein>
    <submittedName>
        <fullName evidence="5">Glycoside hydrolase</fullName>
    </submittedName>
</protein>
<dbReference type="OrthoDB" id="65569at2759"/>
<evidence type="ECO:0000256" key="4">
    <source>
        <dbReference type="RuleBase" id="RU003690"/>
    </source>
</evidence>
<dbReference type="InterPro" id="IPR017853">
    <property type="entry name" value="GH"/>
</dbReference>
<dbReference type="eggNOG" id="KOG0626">
    <property type="taxonomic scope" value="Eukaryota"/>
</dbReference>
<evidence type="ECO:0000256" key="3">
    <source>
        <dbReference type="ARBA" id="ARBA00023295"/>
    </source>
</evidence>
<dbReference type="KEGG" id="csl:COCSUDRAFT_14634"/>
<evidence type="ECO:0000313" key="5">
    <source>
        <dbReference type="EMBL" id="EIE24317.1"/>
    </source>
</evidence>
<dbReference type="RefSeq" id="XP_005648861.1">
    <property type="nucleotide sequence ID" value="XM_005648804.1"/>
</dbReference>